<evidence type="ECO:0000256" key="4">
    <source>
        <dbReference type="ARBA" id="ARBA00022741"/>
    </source>
</evidence>
<dbReference type="EC" id="2.7.11.1" evidence="1"/>
<comment type="catalytic activity">
    <reaction evidence="7">
        <text>L-threonyl-[protein] + ATP = O-phospho-L-threonyl-[protein] + ADP + H(+)</text>
        <dbReference type="Rhea" id="RHEA:46608"/>
        <dbReference type="Rhea" id="RHEA-COMP:11060"/>
        <dbReference type="Rhea" id="RHEA-COMP:11605"/>
        <dbReference type="ChEBI" id="CHEBI:15378"/>
        <dbReference type="ChEBI" id="CHEBI:30013"/>
        <dbReference type="ChEBI" id="CHEBI:30616"/>
        <dbReference type="ChEBI" id="CHEBI:61977"/>
        <dbReference type="ChEBI" id="CHEBI:456216"/>
        <dbReference type="EC" id="2.7.11.1"/>
    </reaction>
</comment>
<dbReference type="InterPro" id="IPR011009">
    <property type="entry name" value="Kinase-like_dom_sf"/>
</dbReference>
<accession>A0A2K3Q329</accession>
<dbReference type="OrthoDB" id="5979581at2759"/>
<dbReference type="STRING" id="45235.A0A2K3Q329"/>
<dbReference type="PANTHER" id="PTHR47634">
    <property type="entry name" value="PROTEIN KINASE DOMAIN-CONTAINING PROTEIN-RELATED"/>
    <property type="match status" value="1"/>
</dbReference>
<dbReference type="SUPFAM" id="SSF56112">
    <property type="entry name" value="Protein kinase-like (PK-like)"/>
    <property type="match status" value="1"/>
</dbReference>
<dbReference type="AlphaFoldDB" id="A0A2K3Q329"/>
<protein>
    <recommendedName>
        <fullName evidence="1">non-specific serine/threonine protein kinase</fullName>
        <ecNumber evidence="1">2.7.11.1</ecNumber>
    </recommendedName>
</protein>
<keyword evidence="6" id="KW-0067">ATP-binding</keyword>
<comment type="catalytic activity">
    <reaction evidence="8">
        <text>L-seryl-[protein] + ATP = O-phospho-L-seryl-[protein] + ADP + H(+)</text>
        <dbReference type="Rhea" id="RHEA:17989"/>
        <dbReference type="Rhea" id="RHEA-COMP:9863"/>
        <dbReference type="Rhea" id="RHEA-COMP:11604"/>
        <dbReference type="ChEBI" id="CHEBI:15378"/>
        <dbReference type="ChEBI" id="CHEBI:29999"/>
        <dbReference type="ChEBI" id="CHEBI:30616"/>
        <dbReference type="ChEBI" id="CHEBI:83421"/>
        <dbReference type="ChEBI" id="CHEBI:456216"/>
        <dbReference type="EC" id="2.7.11.1"/>
    </reaction>
</comment>
<evidence type="ECO:0000313" key="10">
    <source>
        <dbReference type="EMBL" id="PNY21912.1"/>
    </source>
</evidence>
<evidence type="ECO:0000256" key="6">
    <source>
        <dbReference type="ARBA" id="ARBA00022840"/>
    </source>
</evidence>
<dbReference type="PROSITE" id="PS50011">
    <property type="entry name" value="PROTEIN_KINASE_DOM"/>
    <property type="match status" value="1"/>
</dbReference>
<evidence type="ECO:0000256" key="2">
    <source>
        <dbReference type="ARBA" id="ARBA00022527"/>
    </source>
</evidence>
<feature type="domain" description="Protein kinase" evidence="9">
    <location>
        <begin position="75"/>
        <end position="333"/>
    </location>
</feature>
<gene>
    <name evidence="10" type="ORF">TCAP_07194</name>
</gene>
<dbReference type="Gene3D" id="3.30.200.20">
    <property type="entry name" value="Phosphorylase Kinase, domain 1"/>
    <property type="match status" value="1"/>
</dbReference>
<dbReference type="Proteomes" id="UP000236621">
    <property type="component" value="Unassembled WGS sequence"/>
</dbReference>
<organism evidence="10 11">
    <name type="scientific">Tolypocladium capitatum</name>
    <dbReference type="NCBI Taxonomy" id="45235"/>
    <lineage>
        <taxon>Eukaryota</taxon>
        <taxon>Fungi</taxon>
        <taxon>Dikarya</taxon>
        <taxon>Ascomycota</taxon>
        <taxon>Pezizomycotina</taxon>
        <taxon>Sordariomycetes</taxon>
        <taxon>Hypocreomycetidae</taxon>
        <taxon>Hypocreales</taxon>
        <taxon>Ophiocordycipitaceae</taxon>
        <taxon>Tolypocladium</taxon>
    </lineage>
</organism>
<evidence type="ECO:0000313" key="11">
    <source>
        <dbReference type="Proteomes" id="UP000236621"/>
    </source>
</evidence>
<evidence type="ECO:0000259" key="9">
    <source>
        <dbReference type="PROSITE" id="PS50011"/>
    </source>
</evidence>
<proteinExistence type="predicted"/>
<name>A0A2K3Q329_9HYPO</name>
<dbReference type="GO" id="GO:0005524">
    <property type="term" value="F:ATP binding"/>
    <property type="evidence" value="ECO:0007669"/>
    <property type="project" value="UniProtKB-KW"/>
</dbReference>
<dbReference type="EMBL" id="NRSZ01001223">
    <property type="protein sequence ID" value="PNY21912.1"/>
    <property type="molecule type" value="Genomic_DNA"/>
</dbReference>
<keyword evidence="4" id="KW-0547">Nucleotide-binding</keyword>
<sequence length="333" mass="37091">MAAFPGVLTGQSPVKNATDCCFPPNALSTFVYCGDETEFENLLGYKKNGYHPVMLGDELPKPQTCVSDESMQPRYRVLLKLGFGAFGTVWMARDLVEELRNVSIKILSGSEIPCPSTEGLVLRSIRDDGLGCRGHDRILRFYDSFTIQGPNGFHECLVTETVAPLCHSLVWDEASPRFMTQLIEGFSFLHDQGIAHGDPHTNNFGIALPQLDQLEEKTIVSFHANPEVMPVIPRDPRFPMHTIPPYQIRTADMTELLNFINTPLTTAEANIKIIDFGRAHWVAEPLPELHGAVPLHIRPPEVEVYRRSWGNEGSAWSQAARRLGLGLIGQSFP</sequence>
<dbReference type="GO" id="GO:0050684">
    <property type="term" value="P:regulation of mRNA processing"/>
    <property type="evidence" value="ECO:0007669"/>
    <property type="project" value="TreeGrafter"/>
</dbReference>
<keyword evidence="5 10" id="KW-0418">Kinase</keyword>
<keyword evidence="3" id="KW-0808">Transferase</keyword>
<evidence type="ECO:0000256" key="5">
    <source>
        <dbReference type="ARBA" id="ARBA00022777"/>
    </source>
</evidence>
<evidence type="ECO:0000256" key="3">
    <source>
        <dbReference type="ARBA" id="ARBA00022679"/>
    </source>
</evidence>
<keyword evidence="11" id="KW-1185">Reference proteome</keyword>
<dbReference type="InterPro" id="IPR051334">
    <property type="entry name" value="SRPK"/>
</dbReference>
<dbReference type="GO" id="GO:0000245">
    <property type="term" value="P:spliceosomal complex assembly"/>
    <property type="evidence" value="ECO:0007669"/>
    <property type="project" value="TreeGrafter"/>
</dbReference>
<dbReference type="GO" id="GO:0004674">
    <property type="term" value="F:protein serine/threonine kinase activity"/>
    <property type="evidence" value="ECO:0007669"/>
    <property type="project" value="UniProtKB-KW"/>
</dbReference>
<evidence type="ECO:0000256" key="8">
    <source>
        <dbReference type="ARBA" id="ARBA00048679"/>
    </source>
</evidence>
<keyword evidence="2" id="KW-0723">Serine/threonine-protein kinase</keyword>
<evidence type="ECO:0000256" key="7">
    <source>
        <dbReference type="ARBA" id="ARBA00047899"/>
    </source>
</evidence>
<dbReference type="SMART" id="SM00220">
    <property type="entry name" value="S_TKc"/>
    <property type="match status" value="1"/>
</dbReference>
<dbReference type="PANTHER" id="PTHR47634:SF9">
    <property type="entry name" value="PROTEIN KINASE DOMAIN-CONTAINING PROTEIN-RELATED"/>
    <property type="match status" value="1"/>
</dbReference>
<reference evidence="10 11" key="1">
    <citation type="submission" date="2017-08" db="EMBL/GenBank/DDBJ databases">
        <title>Harnessing the power of phylogenomics to disentangle the directionality and signatures of interkingdom host jumping in the parasitic fungal genus Tolypocladium.</title>
        <authorList>
            <person name="Quandt C.A."/>
            <person name="Patterson W."/>
            <person name="Spatafora J.W."/>
        </authorList>
    </citation>
    <scope>NUCLEOTIDE SEQUENCE [LARGE SCALE GENOMIC DNA]</scope>
    <source>
        <strain evidence="10 11">CBS 113982</strain>
    </source>
</reference>
<dbReference type="InterPro" id="IPR000719">
    <property type="entry name" value="Prot_kinase_dom"/>
</dbReference>
<comment type="caution">
    <text evidence="10">The sequence shown here is derived from an EMBL/GenBank/DDBJ whole genome shotgun (WGS) entry which is preliminary data.</text>
</comment>
<dbReference type="Gene3D" id="1.10.510.10">
    <property type="entry name" value="Transferase(Phosphotransferase) domain 1"/>
    <property type="match status" value="1"/>
</dbReference>
<evidence type="ECO:0000256" key="1">
    <source>
        <dbReference type="ARBA" id="ARBA00012513"/>
    </source>
</evidence>